<proteinExistence type="predicted"/>
<reference evidence="1" key="1">
    <citation type="journal article" date="2015" name="Nature">
        <title>Complex archaea that bridge the gap between prokaryotes and eukaryotes.</title>
        <authorList>
            <person name="Spang A."/>
            <person name="Saw J.H."/>
            <person name="Jorgensen S.L."/>
            <person name="Zaremba-Niedzwiedzka K."/>
            <person name="Martijn J."/>
            <person name="Lind A.E."/>
            <person name="van Eijk R."/>
            <person name="Schleper C."/>
            <person name="Guy L."/>
            <person name="Ettema T.J."/>
        </authorList>
    </citation>
    <scope>NUCLEOTIDE SEQUENCE</scope>
</reference>
<protein>
    <submittedName>
        <fullName evidence="1">Uncharacterized protein</fullName>
    </submittedName>
</protein>
<comment type="caution">
    <text evidence="1">The sequence shown here is derived from an EMBL/GenBank/DDBJ whole genome shotgun (WGS) entry which is preliminary data.</text>
</comment>
<dbReference type="EMBL" id="LAZR01000303">
    <property type="protein sequence ID" value="KKN75818.1"/>
    <property type="molecule type" value="Genomic_DNA"/>
</dbReference>
<evidence type="ECO:0000313" key="1">
    <source>
        <dbReference type="EMBL" id="KKN75818.1"/>
    </source>
</evidence>
<accession>A0A0F9WCB4</accession>
<name>A0A0F9WCB4_9ZZZZ</name>
<gene>
    <name evidence="1" type="ORF">LCGC14_0376940</name>
</gene>
<dbReference type="AlphaFoldDB" id="A0A0F9WCB4"/>
<organism evidence="1">
    <name type="scientific">marine sediment metagenome</name>
    <dbReference type="NCBI Taxonomy" id="412755"/>
    <lineage>
        <taxon>unclassified sequences</taxon>
        <taxon>metagenomes</taxon>
        <taxon>ecological metagenomes</taxon>
    </lineage>
</organism>
<sequence>MMLVKIKMASGGERVGKVGAKTLDEVLDNFKNGFLLLDHSSGPILINVANIREITRAQ</sequence>